<name>A0AAV1RGZ3_9ROSI</name>
<gene>
    <name evidence="2" type="ORF">DCAF_LOCUS10721</name>
</gene>
<feature type="domain" description="DUF7890" evidence="1">
    <location>
        <begin position="65"/>
        <end position="109"/>
    </location>
</feature>
<evidence type="ECO:0000313" key="2">
    <source>
        <dbReference type="EMBL" id="CAK7335720.1"/>
    </source>
</evidence>
<dbReference type="PANTHER" id="PTHR36782:SF1">
    <property type="entry name" value="CALCIUM UNIPORTER PROTEIN"/>
    <property type="match status" value="1"/>
</dbReference>
<dbReference type="Proteomes" id="UP001314170">
    <property type="component" value="Unassembled WGS sequence"/>
</dbReference>
<dbReference type="Pfam" id="PF25418">
    <property type="entry name" value="DUF7890"/>
    <property type="match status" value="1"/>
</dbReference>
<accession>A0AAV1RGZ3</accession>
<sequence>MLSATTESRRGIKGSNLIYRDELSKEILPKKIKKGDSCLANYKEEDEKKNLEKRSYASSVEEKDVIRVKVKMTKQEAARLMSKCKGGVLEFKDVAHELEQLPVDRVSVMSSNSVCVGVLHSIPEEN</sequence>
<reference evidence="2 3" key="1">
    <citation type="submission" date="2024-01" db="EMBL/GenBank/DDBJ databases">
        <authorList>
            <person name="Waweru B."/>
        </authorList>
    </citation>
    <scope>NUCLEOTIDE SEQUENCE [LARGE SCALE GENOMIC DNA]</scope>
</reference>
<dbReference type="PANTHER" id="PTHR36782">
    <property type="entry name" value="BNAC03G62080D PROTEIN"/>
    <property type="match status" value="1"/>
</dbReference>
<dbReference type="EMBL" id="CAWUPB010000994">
    <property type="protein sequence ID" value="CAK7335720.1"/>
    <property type="molecule type" value="Genomic_DNA"/>
</dbReference>
<protein>
    <recommendedName>
        <fullName evidence="1">DUF7890 domain-containing protein</fullName>
    </recommendedName>
</protein>
<keyword evidence="3" id="KW-1185">Reference proteome</keyword>
<comment type="caution">
    <text evidence="2">The sequence shown here is derived from an EMBL/GenBank/DDBJ whole genome shotgun (WGS) entry which is preliminary data.</text>
</comment>
<organism evidence="2 3">
    <name type="scientific">Dovyalis caffra</name>
    <dbReference type="NCBI Taxonomy" id="77055"/>
    <lineage>
        <taxon>Eukaryota</taxon>
        <taxon>Viridiplantae</taxon>
        <taxon>Streptophyta</taxon>
        <taxon>Embryophyta</taxon>
        <taxon>Tracheophyta</taxon>
        <taxon>Spermatophyta</taxon>
        <taxon>Magnoliopsida</taxon>
        <taxon>eudicotyledons</taxon>
        <taxon>Gunneridae</taxon>
        <taxon>Pentapetalae</taxon>
        <taxon>rosids</taxon>
        <taxon>fabids</taxon>
        <taxon>Malpighiales</taxon>
        <taxon>Salicaceae</taxon>
        <taxon>Flacourtieae</taxon>
        <taxon>Dovyalis</taxon>
    </lineage>
</organism>
<evidence type="ECO:0000259" key="1">
    <source>
        <dbReference type="Pfam" id="PF25418"/>
    </source>
</evidence>
<dbReference type="AlphaFoldDB" id="A0AAV1RGZ3"/>
<proteinExistence type="predicted"/>
<dbReference type="InterPro" id="IPR057212">
    <property type="entry name" value="DUF7890"/>
</dbReference>
<evidence type="ECO:0000313" key="3">
    <source>
        <dbReference type="Proteomes" id="UP001314170"/>
    </source>
</evidence>